<dbReference type="RefSeq" id="WP_380014737.1">
    <property type="nucleotide sequence ID" value="NZ_JADIKI010000023.1"/>
</dbReference>
<dbReference type="Proteomes" id="UP001620409">
    <property type="component" value="Unassembled WGS sequence"/>
</dbReference>
<dbReference type="EMBL" id="JADIKI010000023">
    <property type="protein sequence ID" value="MFK2856288.1"/>
    <property type="molecule type" value="Genomic_DNA"/>
</dbReference>
<name>A0ABW8INF3_9GAMM</name>
<reference evidence="1 2" key="1">
    <citation type="submission" date="2020-10" db="EMBL/GenBank/DDBJ databases">
        <title>Phylogeny of dyella-like bacteria.</title>
        <authorList>
            <person name="Fu J."/>
        </authorList>
    </citation>
    <scope>NUCLEOTIDE SEQUENCE [LARGE SCALE GENOMIC DNA]</scope>
    <source>
        <strain evidence="1 2">DHG40</strain>
    </source>
</reference>
<evidence type="ECO:0000313" key="1">
    <source>
        <dbReference type="EMBL" id="MFK2856288.1"/>
    </source>
</evidence>
<gene>
    <name evidence="1" type="ORF">ISP18_16910</name>
</gene>
<dbReference type="InterPro" id="IPR043733">
    <property type="entry name" value="DUF5677"/>
</dbReference>
<proteinExistence type="predicted"/>
<accession>A0ABW8INF3</accession>
<dbReference type="Pfam" id="PF18928">
    <property type="entry name" value="DUF5677"/>
    <property type="match status" value="1"/>
</dbReference>
<protein>
    <submittedName>
        <fullName evidence="1">Uncharacterized protein</fullName>
    </submittedName>
</protein>
<keyword evidence="2" id="KW-1185">Reference proteome</keyword>
<comment type="caution">
    <text evidence="1">The sequence shown here is derived from an EMBL/GenBank/DDBJ whole genome shotgun (WGS) entry which is preliminary data.</text>
</comment>
<organism evidence="1 2">
    <name type="scientific">Dyella humi</name>
    <dbReference type="NCBI Taxonomy" id="1770547"/>
    <lineage>
        <taxon>Bacteria</taxon>
        <taxon>Pseudomonadati</taxon>
        <taxon>Pseudomonadota</taxon>
        <taxon>Gammaproteobacteria</taxon>
        <taxon>Lysobacterales</taxon>
        <taxon>Rhodanobacteraceae</taxon>
        <taxon>Dyella</taxon>
    </lineage>
</organism>
<sequence>MFNPTGIRINDHALSIQRRVVVAPEDMQGLVVATFFSRTINSIQASVILIERGLSSQAKVVLRAAMESLFGLRACLDGEFCERLVATDAVKRKKHFRKAEQLVQRGVIPDVDGVLTKDTLAQIEADIAETNARDLTTADIAKAAGLHDWYLGVYAMFSASVHTTVRDLTEYILVDGNGEIAALTNDPYLKACAGLLICAIEQMLMASTAAAAYFGFDHLDYWERQHKALRLLVEKEQTKRQRQSSNG</sequence>
<evidence type="ECO:0000313" key="2">
    <source>
        <dbReference type="Proteomes" id="UP001620409"/>
    </source>
</evidence>